<feature type="compositionally biased region" description="Acidic residues" evidence="5">
    <location>
        <begin position="16"/>
        <end position="41"/>
    </location>
</feature>
<evidence type="ECO:0000313" key="7">
    <source>
        <dbReference type="EMBL" id="GLB37400.1"/>
    </source>
</evidence>
<evidence type="ECO:0000256" key="5">
    <source>
        <dbReference type="SAM" id="MobiDB-lite"/>
    </source>
</evidence>
<evidence type="ECO:0000256" key="2">
    <source>
        <dbReference type="ARBA" id="ARBA00022771"/>
    </source>
</evidence>
<accession>A0A9P3PK54</accession>
<dbReference type="EMBL" id="BRPK01000004">
    <property type="protein sequence ID" value="GLB37400.1"/>
    <property type="molecule type" value="Genomic_DNA"/>
</dbReference>
<feature type="region of interest" description="Disordered" evidence="5">
    <location>
        <begin position="1"/>
        <end position="41"/>
    </location>
</feature>
<dbReference type="Proteomes" id="UP001063166">
    <property type="component" value="Unassembled WGS sequence"/>
</dbReference>
<name>A0A9P3PK54_LYOSH</name>
<dbReference type="AlphaFoldDB" id="A0A9P3PK54"/>
<feature type="domain" description="C2H2-type" evidence="6">
    <location>
        <begin position="362"/>
        <end position="389"/>
    </location>
</feature>
<feature type="domain" description="C2H2-type" evidence="6">
    <location>
        <begin position="332"/>
        <end position="361"/>
    </location>
</feature>
<feature type="region of interest" description="Disordered" evidence="5">
    <location>
        <begin position="566"/>
        <end position="591"/>
    </location>
</feature>
<dbReference type="SMART" id="SM00355">
    <property type="entry name" value="ZnF_C2H2"/>
    <property type="match status" value="3"/>
</dbReference>
<dbReference type="GO" id="GO:0000978">
    <property type="term" value="F:RNA polymerase II cis-regulatory region sequence-specific DNA binding"/>
    <property type="evidence" value="ECO:0007669"/>
    <property type="project" value="TreeGrafter"/>
</dbReference>
<dbReference type="Pfam" id="PF00096">
    <property type="entry name" value="zf-C2H2"/>
    <property type="match status" value="3"/>
</dbReference>
<dbReference type="SUPFAM" id="SSF57667">
    <property type="entry name" value="beta-beta-alpha zinc fingers"/>
    <property type="match status" value="1"/>
</dbReference>
<feature type="compositionally biased region" description="Basic and acidic residues" evidence="5">
    <location>
        <begin position="645"/>
        <end position="654"/>
    </location>
</feature>
<dbReference type="InterPro" id="IPR036236">
    <property type="entry name" value="Znf_C2H2_sf"/>
</dbReference>
<dbReference type="Gene3D" id="3.30.160.60">
    <property type="entry name" value="Classic Zinc Finger"/>
    <property type="match status" value="2"/>
</dbReference>
<feature type="domain" description="C2H2-type" evidence="6">
    <location>
        <begin position="389"/>
        <end position="418"/>
    </location>
</feature>
<keyword evidence="8" id="KW-1185">Reference proteome</keyword>
<evidence type="ECO:0000259" key="6">
    <source>
        <dbReference type="PROSITE" id="PS50157"/>
    </source>
</evidence>
<keyword evidence="2 4" id="KW-0863">Zinc-finger</keyword>
<evidence type="ECO:0000313" key="8">
    <source>
        <dbReference type="Proteomes" id="UP001063166"/>
    </source>
</evidence>
<evidence type="ECO:0000256" key="3">
    <source>
        <dbReference type="ARBA" id="ARBA00022833"/>
    </source>
</evidence>
<proteinExistence type="predicted"/>
<reference evidence="7" key="1">
    <citation type="submission" date="2022-07" db="EMBL/GenBank/DDBJ databases">
        <title>The genome of Lyophyllum shimeji provides insight into the initial evolution of ectomycorrhizal fungal genome.</title>
        <authorList>
            <person name="Kobayashi Y."/>
            <person name="Shibata T."/>
            <person name="Hirakawa H."/>
            <person name="Shigenobu S."/>
            <person name="Nishiyama T."/>
            <person name="Yamada A."/>
            <person name="Hasebe M."/>
            <person name="Kawaguchi M."/>
        </authorList>
    </citation>
    <scope>NUCLEOTIDE SEQUENCE</scope>
    <source>
        <strain evidence="7">AT787</strain>
    </source>
</reference>
<feature type="compositionally biased region" description="Acidic residues" evidence="5">
    <location>
        <begin position="625"/>
        <end position="644"/>
    </location>
</feature>
<feature type="compositionally biased region" description="Basic and acidic residues" evidence="5">
    <location>
        <begin position="194"/>
        <end position="209"/>
    </location>
</feature>
<dbReference type="PROSITE" id="PS00028">
    <property type="entry name" value="ZINC_FINGER_C2H2_1"/>
    <property type="match status" value="2"/>
</dbReference>
<dbReference type="PANTHER" id="PTHR23235">
    <property type="entry name" value="KRUEPPEL-LIKE TRANSCRIPTION FACTOR"/>
    <property type="match status" value="1"/>
</dbReference>
<keyword evidence="3" id="KW-0862">Zinc</keyword>
<evidence type="ECO:0000256" key="1">
    <source>
        <dbReference type="ARBA" id="ARBA00022723"/>
    </source>
</evidence>
<sequence>MAEPQPELLHPFNQANEEEDEEEEEEWDDEEYEEGDDDDIDAEAEEIARRLGEELWADLHKVNAVQGAGVAPPFPATSPVPAAAMETIATVPTTAIPAPSRKGEAAIITMKAILAVVENDLPARSALASTIVPESNGENVLETLRRLVALGDVPKSTAVALSPVLVSLARSDILFGNLRHSNASSIQLDRGKRKREEADEGGRLHDPRTFKRPYVPESDLLTRVNEAVRVITQSLGSSPDQPLDASLVSSIRLHLHQVFLFAVTSSAGGGRDMHALQEIGGLIQVIGVLSSIQIGQPPESHSRSTPLPSNPSYPWLPPPHPASATDIGTAVYPCLMVGCKKIFSRLFSLRAHQRVHAAHRPHRCNICPASFARNHDLKRHFKLHEKKAWKCGGCHKVFSRRDAIKRHKTGSKNRGPRSEACLAAEIIEVELDEEAGEESMREERRAKLWNGIAAAQADVAAAQPLPPPGYHGPSGMEEGEVRPETIAAIQSSVLSLHGLLQTRVGGALGTPAGQHISTQVDPTAGQATLASVIARAQLQNMTFRTATLDASGVDPATAAVAVDGAVSSTDQAPDVSTAAGAPSEEAATPIPSLSMYGLSDEQTKMLEEAIANAASAAQAQAEAEAALEEEEEDDEDFDDDDDDSEGHPDMERSS</sequence>
<dbReference type="PANTHER" id="PTHR23235:SF120">
    <property type="entry name" value="KRUPPEL-LIKE FACTOR 15"/>
    <property type="match status" value="1"/>
</dbReference>
<organism evidence="7 8">
    <name type="scientific">Lyophyllum shimeji</name>
    <name type="common">Hon-shimeji</name>
    <name type="synonym">Tricholoma shimeji</name>
    <dbReference type="NCBI Taxonomy" id="47721"/>
    <lineage>
        <taxon>Eukaryota</taxon>
        <taxon>Fungi</taxon>
        <taxon>Dikarya</taxon>
        <taxon>Basidiomycota</taxon>
        <taxon>Agaricomycotina</taxon>
        <taxon>Agaricomycetes</taxon>
        <taxon>Agaricomycetidae</taxon>
        <taxon>Agaricales</taxon>
        <taxon>Tricholomatineae</taxon>
        <taxon>Lyophyllaceae</taxon>
        <taxon>Lyophyllum</taxon>
    </lineage>
</organism>
<gene>
    <name evidence="7" type="ORF">LshimejAT787_0404510</name>
</gene>
<dbReference type="OrthoDB" id="8922241at2759"/>
<feature type="compositionally biased region" description="Low complexity" evidence="5">
    <location>
        <begin position="612"/>
        <end position="624"/>
    </location>
</feature>
<evidence type="ECO:0000256" key="4">
    <source>
        <dbReference type="PROSITE-ProRule" id="PRU00042"/>
    </source>
</evidence>
<dbReference type="PROSITE" id="PS50157">
    <property type="entry name" value="ZINC_FINGER_C2H2_2"/>
    <property type="match status" value="3"/>
</dbReference>
<keyword evidence="1" id="KW-0479">Metal-binding</keyword>
<dbReference type="InterPro" id="IPR013087">
    <property type="entry name" value="Znf_C2H2_type"/>
</dbReference>
<dbReference type="GO" id="GO:0000981">
    <property type="term" value="F:DNA-binding transcription factor activity, RNA polymerase II-specific"/>
    <property type="evidence" value="ECO:0007669"/>
    <property type="project" value="TreeGrafter"/>
</dbReference>
<protein>
    <submittedName>
        <fullName evidence="7">Zinc finger</fullName>
    </submittedName>
</protein>
<feature type="region of interest" description="Disordered" evidence="5">
    <location>
        <begin position="612"/>
        <end position="654"/>
    </location>
</feature>
<dbReference type="GO" id="GO:0008270">
    <property type="term" value="F:zinc ion binding"/>
    <property type="evidence" value="ECO:0007669"/>
    <property type="project" value="UniProtKB-KW"/>
</dbReference>
<feature type="region of interest" description="Disordered" evidence="5">
    <location>
        <begin position="185"/>
        <end position="212"/>
    </location>
</feature>
<comment type="caution">
    <text evidence="7">The sequence shown here is derived from an EMBL/GenBank/DDBJ whole genome shotgun (WGS) entry which is preliminary data.</text>
</comment>